<evidence type="ECO:0000259" key="4">
    <source>
        <dbReference type="PROSITE" id="PS51350"/>
    </source>
</evidence>
<feature type="domain" description="HPr" evidence="4">
    <location>
        <begin position="1"/>
        <end position="87"/>
    </location>
</feature>
<dbReference type="eggNOG" id="COG1925">
    <property type="taxonomic scope" value="Bacteria"/>
</dbReference>
<organism evidence="5 6">
    <name type="scientific">Marvinbryantia formatexigens DSM 14469</name>
    <dbReference type="NCBI Taxonomy" id="478749"/>
    <lineage>
        <taxon>Bacteria</taxon>
        <taxon>Bacillati</taxon>
        <taxon>Bacillota</taxon>
        <taxon>Clostridia</taxon>
        <taxon>Lachnospirales</taxon>
        <taxon>Lachnospiraceae</taxon>
        <taxon>Marvinbryantia</taxon>
    </lineage>
</organism>
<keyword evidence="2" id="KW-0963">Cytoplasm</keyword>
<gene>
    <name evidence="5" type="ORF">BRYFOR_07408</name>
</gene>
<dbReference type="CDD" id="cd00367">
    <property type="entry name" value="PTS-HPr_like"/>
    <property type="match status" value="1"/>
</dbReference>
<evidence type="ECO:0000256" key="3">
    <source>
        <dbReference type="ARBA" id="ARBA00022683"/>
    </source>
</evidence>
<dbReference type="EMBL" id="ACCL02000010">
    <property type="protein sequence ID" value="EET60590.1"/>
    <property type="molecule type" value="Genomic_DNA"/>
</dbReference>
<dbReference type="RefSeq" id="WP_006862199.1">
    <property type="nucleotide sequence ID" value="NZ_ACCL02000010.1"/>
</dbReference>
<evidence type="ECO:0000313" key="6">
    <source>
        <dbReference type="Proteomes" id="UP000005561"/>
    </source>
</evidence>
<keyword evidence="6" id="KW-1185">Reference proteome</keyword>
<dbReference type="InterPro" id="IPR050399">
    <property type="entry name" value="HPr"/>
</dbReference>
<accession>C6LFK5</accession>
<dbReference type="AlphaFoldDB" id="C6LFK5"/>
<name>C6LFK5_9FIRM</name>
<dbReference type="GO" id="GO:0009401">
    <property type="term" value="P:phosphoenolpyruvate-dependent sugar phosphotransferase system"/>
    <property type="evidence" value="ECO:0007669"/>
    <property type="project" value="UniProtKB-KW"/>
</dbReference>
<proteinExistence type="predicted"/>
<dbReference type="NCBIfam" id="TIGR01003">
    <property type="entry name" value="PTS_HPr_family"/>
    <property type="match status" value="1"/>
</dbReference>
<dbReference type="Gene3D" id="3.30.1340.10">
    <property type="entry name" value="HPr-like"/>
    <property type="match status" value="1"/>
</dbReference>
<dbReference type="InterPro" id="IPR000032">
    <property type="entry name" value="HPr-like"/>
</dbReference>
<dbReference type="Pfam" id="PF00381">
    <property type="entry name" value="PTS-HPr"/>
    <property type="match status" value="1"/>
</dbReference>
<dbReference type="PROSITE" id="PS51350">
    <property type="entry name" value="PTS_HPR_DOM"/>
    <property type="match status" value="1"/>
</dbReference>
<evidence type="ECO:0000256" key="1">
    <source>
        <dbReference type="ARBA" id="ARBA00004496"/>
    </source>
</evidence>
<keyword evidence="3" id="KW-0598">Phosphotransferase system</keyword>
<evidence type="ECO:0000313" key="5">
    <source>
        <dbReference type="EMBL" id="EET60590.1"/>
    </source>
</evidence>
<dbReference type="PANTHER" id="PTHR33705:SF2">
    <property type="entry name" value="PHOSPHOCARRIER PROTEIN NPR"/>
    <property type="match status" value="1"/>
</dbReference>
<dbReference type="PANTHER" id="PTHR33705">
    <property type="entry name" value="PHOSPHOCARRIER PROTEIN HPR"/>
    <property type="match status" value="1"/>
</dbReference>
<dbReference type="GO" id="GO:0005737">
    <property type="term" value="C:cytoplasm"/>
    <property type="evidence" value="ECO:0007669"/>
    <property type="project" value="UniProtKB-SubCell"/>
</dbReference>
<dbReference type="STRING" id="168384.SAMN05660368_02084"/>
<dbReference type="SUPFAM" id="SSF55594">
    <property type="entry name" value="HPr-like"/>
    <property type="match status" value="1"/>
</dbReference>
<dbReference type="InterPro" id="IPR035895">
    <property type="entry name" value="HPr-like_sf"/>
</dbReference>
<dbReference type="OrthoDB" id="9809047at2"/>
<comment type="caution">
    <text evidence="5">The sequence shown here is derived from an EMBL/GenBank/DDBJ whole genome shotgun (WGS) entry which is preliminary data.</text>
</comment>
<dbReference type="Proteomes" id="UP000005561">
    <property type="component" value="Unassembled WGS sequence"/>
</dbReference>
<dbReference type="PRINTS" id="PR00107">
    <property type="entry name" value="PHOSPHOCPHPR"/>
</dbReference>
<reference evidence="5" key="1">
    <citation type="submission" date="2009-07" db="EMBL/GenBank/DDBJ databases">
        <authorList>
            <person name="Weinstock G."/>
            <person name="Sodergren E."/>
            <person name="Clifton S."/>
            <person name="Fulton L."/>
            <person name="Fulton B."/>
            <person name="Courtney L."/>
            <person name="Fronick C."/>
            <person name="Harrison M."/>
            <person name="Strong C."/>
            <person name="Farmer C."/>
            <person name="Delahaunty K."/>
            <person name="Markovic C."/>
            <person name="Hall O."/>
            <person name="Minx P."/>
            <person name="Tomlinson C."/>
            <person name="Mitreva M."/>
            <person name="Nelson J."/>
            <person name="Hou S."/>
            <person name="Wollam A."/>
            <person name="Pepin K.H."/>
            <person name="Johnson M."/>
            <person name="Bhonagiri V."/>
            <person name="Nash W.E."/>
            <person name="Warren W."/>
            <person name="Chinwalla A."/>
            <person name="Mardis E.R."/>
            <person name="Wilson R.K."/>
        </authorList>
    </citation>
    <scope>NUCLEOTIDE SEQUENCE [LARGE SCALE GENOMIC DNA]</scope>
    <source>
        <strain evidence="5">DSM 14469</strain>
    </source>
</reference>
<sequence>MVSQTFVIRNQAGLHLKPAAMLCTEAIKYKSSVTLFSADTETNAKSVLSVLSACVKCNDSITLSCDGPDEEEALENLGKLIMSGLGE</sequence>
<protein>
    <submittedName>
        <fullName evidence="5">Phosphocarrier protein HPr family protein</fullName>
    </submittedName>
</protein>
<comment type="subcellular location">
    <subcellularLocation>
        <location evidence="1">Cytoplasm</location>
    </subcellularLocation>
</comment>
<evidence type="ECO:0000256" key="2">
    <source>
        <dbReference type="ARBA" id="ARBA00022490"/>
    </source>
</evidence>